<dbReference type="Proteomes" id="UP000286134">
    <property type="component" value="Unassembled WGS sequence"/>
</dbReference>
<dbReference type="STRING" id="212602.A0A420HV51"/>
<protein>
    <submittedName>
        <fullName evidence="6">Putative hmg box protein</fullName>
    </submittedName>
</protein>
<dbReference type="EMBL" id="MCFK01004327">
    <property type="protein sequence ID" value="RKF61324.1"/>
    <property type="molecule type" value="Genomic_DNA"/>
</dbReference>
<dbReference type="CDD" id="cd01389">
    <property type="entry name" value="HMG-box_ROX1-like"/>
    <property type="match status" value="1"/>
</dbReference>
<feature type="region of interest" description="Disordered" evidence="4">
    <location>
        <begin position="295"/>
        <end position="324"/>
    </location>
</feature>
<feature type="region of interest" description="Disordered" evidence="4">
    <location>
        <begin position="86"/>
        <end position="115"/>
    </location>
</feature>
<evidence type="ECO:0000256" key="3">
    <source>
        <dbReference type="PROSITE-ProRule" id="PRU00267"/>
    </source>
</evidence>
<dbReference type="GO" id="GO:0005634">
    <property type="term" value="C:nucleus"/>
    <property type="evidence" value="ECO:0007669"/>
    <property type="project" value="UniProtKB-UniRule"/>
</dbReference>
<dbReference type="PANTHER" id="PTHR45789:SF2">
    <property type="entry name" value="FI18025P1"/>
    <property type="match status" value="1"/>
</dbReference>
<keyword evidence="1 3" id="KW-0238">DNA-binding</keyword>
<dbReference type="InterPro" id="IPR009071">
    <property type="entry name" value="HMG_box_dom"/>
</dbReference>
<proteinExistence type="predicted"/>
<evidence type="ECO:0000313" key="7">
    <source>
        <dbReference type="Proteomes" id="UP000286134"/>
    </source>
</evidence>
<organism evidence="6 7">
    <name type="scientific">Erysiphe neolycopersici</name>
    <dbReference type="NCBI Taxonomy" id="212602"/>
    <lineage>
        <taxon>Eukaryota</taxon>
        <taxon>Fungi</taxon>
        <taxon>Dikarya</taxon>
        <taxon>Ascomycota</taxon>
        <taxon>Pezizomycotina</taxon>
        <taxon>Leotiomycetes</taxon>
        <taxon>Erysiphales</taxon>
        <taxon>Erysiphaceae</taxon>
        <taxon>Erysiphe</taxon>
    </lineage>
</organism>
<feature type="compositionally biased region" description="Polar residues" evidence="4">
    <location>
        <begin position="7"/>
        <end position="22"/>
    </location>
</feature>
<evidence type="ECO:0000259" key="5">
    <source>
        <dbReference type="PROSITE" id="PS50118"/>
    </source>
</evidence>
<feature type="DNA-binding region" description="HMG box" evidence="3">
    <location>
        <begin position="165"/>
        <end position="233"/>
    </location>
</feature>
<dbReference type="InterPro" id="IPR036910">
    <property type="entry name" value="HMG_box_dom_sf"/>
</dbReference>
<keyword evidence="7" id="KW-1185">Reference proteome</keyword>
<dbReference type="OrthoDB" id="2307332at2759"/>
<evidence type="ECO:0000256" key="1">
    <source>
        <dbReference type="ARBA" id="ARBA00023125"/>
    </source>
</evidence>
<dbReference type="PANTHER" id="PTHR45789">
    <property type="entry name" value="FI18025P1"/>
    <property type="match status" value="1"/>
</dbReference>
<feature type="region of interest" description="Disordered" evidence="4">
    <location>
        <begin position="228"/>
        <end position="272"/>
    </location>
</feature>
<comment type="caution">
    <text evidence="6">The sequence shown here is derived from an EMBL/GenBank/DDBJ whole genome shotgun (WGS) entry which is preliminary data.</text>
</comment>
<name>A0A420HV51_9PEZI</name>
<dbReference type="GO" id="GO:0000981">
    <property type="term" value="F:DNA-binding transcription factor activity, RNA polymerase II-specific"/>
    <property type="evidence" value="ECO:0007669"/>
    <property type="project" value="TreeGrafter"/>
</dbReference>
<gene>
    <name evidence="6" type="ORF">OnM2_043037</name>
</gene>
<sequence>MVDHQKPCQNQIKHTRQQSLDLSHSDVRSCESKNPANPIPHTDRSLYDLRQKNYDDDSRTPVLSSSPESIQLPEIKAPCASFEDKQYSNLRPSPDINTEHAIPPRTKGSRRYVSKGQSKKVKLISEPLSNFTKDPTSIPNIFIFVTRSTEERLKEIKEGKKPDKIKRPMNAFMLYRKAYQNTAKVLFAKNNHQVISQVCGQSWEIENVPIKAQFHDWAQIERDNHQKAFPEYKFSPSKPDPSKVSKRRSSANLNSDESDSENRPWRNTSPKRARKYDQDDFMFFSCDQSNSSFQSQESNSSFASHESDSSYLCHGHSSQQLSRERSFNPAIYHDTSKMTNHESKLADPFPNSVNFKLPSGKYFHHSTQNQYLIPRDQETAFCKMTMLDSTRYCHHNQSLQQNDILSPVSQIGLTRTQEQSVHSSLSSINQVSNGVPYLDFQFQQNMNYEHGQESFIKGTYWPLQYNSFEDGMASILENCELNSEAVERSNIYALENQGQFDEIADWTMS</sequence>
<feature type="compositionally biased region" description="Low complexity" evidence="4">
    <location>
        <begin position="295"/>
        <end position="304"/>
    </location>
</feature>
<feature type="region of interest" description="Disordered" evidence="4">
    <location>
        <begin position="1"/>
        <end position="46"/>
    </location>
</feature>
<dbReference type="GO" id="GO:0000978">
    <property type="term" value="F:RNA polymerase II cis-regulatory region sequence-specific DNA binding"/>
    <property type="evidence" value="ECO:0007669"/>
    <property type="project" value="TreeGrafter"/>
</dbReference>
<dbReference type="Gene3D" id="1.10.30.10">
    <property type="entry name" value="High mobility group box domain"/>
    <property type="match status" value="1"/>
</dbReference>
<dbReference type="SMART" id="SM00398">
    <property type="entry name" value="HMG"/>
    <property type="match status" value="1"/>
</dbReference>
<dbReference type="Pfam" id="PF00505">
    <property type="entry name" value="HMG_box"/>
    <property type="match status" value="1"/>
</dbReference>
<feature type="domain" description="HMG box" evidence="5">
    <location>
        <begin position="165"/>
        <end position="233"/>
    </location>
</feature>
<dbReference type="AlphaFoldDB" id="A0A420HV51"/>
<accession>A0A420HV51</accession>
<evidence type="ECO:0000313" key="6">
    <source>
        <dbReference type="EMBL" id="RKF61324.1"/>
    </source>
</evidence>
<reference evidence="6 7" key="1">
    <citation type="journal article" date="2018" name="BMC Genomics">
        <title>Comparative genome analyses reveal sequence features reflecting distinct modes of host-adaptation between dicot and monocot powdery mildew.</title>
        <authorList>
            <person name="Wu Y."/>
            <person name="Ma X."/>
            <person name="Pan Z."/>
            <person name="Kale S.D."/>
            <person name="Song Y."/>
            <person name="King H."/>
            <person name="Zhang Q."/>
            <person name="Presley C."/>
            <person name="Deng X."/>
            <person name="Wei C.I."/>
            <person name="Xiao S."/>
        </authorList>
    </citation>
    <scope>NUCLEOTIDE SEQUENCE [LARGE SCALE GENOMIC DNA]</scope>
    <source>
        <strain evidence="6">UMSG2</strain>
    </source>
</reference>
<dbReference type="PROSITE" id="PS50118">
    <property type="entry name" value="HMG_BOX_2"/>
    <property type="match status" value="1"/>
</dbReference>
<evidence type="ECO:0000256" key="2">
    <source>
        <dbReference type="ARBA" id="ARBA00023242"/>
    </source>
</evidence>
<dbReference type="SUPFAM" id="SSF47095">
    <property type="entry name" value="HMG-box"/>
    <property type="match status" value="1"/>
</dbReference>
<dbReference type="InterPro" id="IPR051356">
    <property type="entry name" value="SOX/SOX-like_TF"/>
</dbReference>
<evidence type="ECO:0000256" key="4">
    <source>
        <dbReference type="SAM" id="MobiDB-lite"/>
    </source>
</evidence>
<keyword evidence="2 3" id="KW-0539">Nucleus</keyword>